<keyword evidence="1" id="KW-0863">Zinc-finger</keyword>
<dbReference type="Pfam" id="PF19259">
    <property type="entry name" value="Ty3_capsid"/>
    <property type="match status" value="1"/>
</dbReference>
<dbReference type="PROSITE" id="PS50158">
    <property type="entry name" value="ZF_CCHC"/>
    <property type="match status" value="1"/>
</dbReference>
<dbReference type="SMART" id="SM00343">
    <property type="entry name" value="ZnF_C2HC"/>
    <property type="match status" value="1"/>
</dbReference>
<evidence type="ECO:0000256" key="1">
    <source>
        <dbReference type="PROSITE-ProRule" id="PRU00047"/>
    </source>
</evidence>
<sequence>MNESSMAPAFSLEHADFSHLSIVQWQALHRLAAVSGEIFVTSLLSTATPEQHRAAIQDYIEHELAEANRRVQTPSRPSHFDAIKMETSTYFNDGPDCLPFNLWLREINIAIASRLIKGPMAKVHFLLSRLVGKAKEWALGKLVVSDLASPTLGDIQRDLRLAFEPPQDELRLRADFFSLRQGKLSMRDYVQKTRHLASCMTTQPIDMASQVHVFVFGMKEGMTPYCLTHAEPKPFEEAFALALREDYTVASSYFQAAQQRPRMSGPYQYKLTLLVHLVVAANHLAAKFEVKNTINCYQCGKTGHRAAVCRARAPVSMNTAVSRGDTVSSVVRPQHERFQ</sequence>
<proteinExistence type="predicted"/>
<dbReference type="Proteomes" id="UP001162060">
    <property type="component" value="Unassembled WGS sequence"/>
</dbReference>
<comment type="caution">
    <text evidence="3">The sequence shown here is derived from an EMBL/GenBank/DDBJ whole genome shotgun (WGS) entry which is preliminary data.</text>
</comment>
<evidence type="ECO:0000259" key="2">
    <source>
        <dbReference type="PROSITE" id="PS50158"/>
    </source>
</evidence>
<dbReference type="EMBL" id="CAKLBY020000231">
    <property type="protein sequence ID" value="CAK7938574.1"/>
    <property type="molecule type" value="Genomic_DNA"/>
</dbReference>
<evidence type="ECO:0000313" key="4">
    <source>
        <dbReference type="Proteomes" id="UP001162060"/>
    </source>
</evidence>
<dbReference type="GO" id="GO:0003676">
    <property type="term" value="F:nucleic acid binding"/>
    <property type="evidence" value="ECO:0007669"/>
    <property type="project" value="InterPro"/>
</dbReference>
<keyword evidence="1" id="KW-0862">Zinc</keyword>
<dbReference type="GO" id="GO:0008270">
    <property type="term" value="F:zinc ion binding"/>
    <property type="evidence" value="ECO:0007669"/>
    <property type="project" value="UniProtKB-KW"/>
</dbReference>
<gene>
    <name evidence="3" type="ORF">PM001_LOCUS23724</name>
</gene>
<dbReference type="InterPro" id="IPR036875">
    <property type="entry name" value="Znf_CCHC_sf"/>
</dbReference>
<dbReference type="SUPFAM" id="SSF57756">
    <property type="entry name" value="Retrovirus zinc finger-like domains"/>
    <property type="match status" value="1"/>
</dbReference>
<evidence type="ECO:0000313" key="3">
    <source>
        <dbReference type="EMBL" id="CAK7938574.1"/>
    </source>
</evidence>
<dbReference type="InterPro" id="IPR001878">
    <property type="entry name" value="Znf_CCHC"/>
</dbReference>
<dbReference type="InterPro" id="IPR045358">
    <property type="entry name" value="Ty3_capsid"/>
</dbReference>
<feature type="domain" description="CCHC-type" evidence="2">
    <location>
        <begin position="296"/>
        <end position="310"/>
    </location>
</feature>
<name>A0AAV1UV71_9STRA</name>
<keyword evidence="1" id="KW-0479">Metal-binding</keyword>
<accession>A0AAV1UV71</accession>
<protein>
    <recommendedName>
        <fullName evidence="2">CCHC-type domain-containing protein</fullName>
    </recommendedName>
</protein>
<dbReference type="AlphaFoldDB" id="A0AAV1UV71"/>
<reference evidence="3" key="1">
    <citation type="submission" date="2024-01" db="EMBL/GenBank/DDBJ databases">
        <authorList>
            <person name="Webb A."/>
        </authorList>
    </citation>
    <scope>NUCLEOTIDE SEQUENCE</scope>
    <source>
        <strain evidence="3">Pm1</strain>
    </source>
</reference>
<organism evidence="3 4">
    <name type="scientific">Peronospora matthiolae</name>
    <dbReference type="NCBI Taxonomy" id="2874970"/>
    <lineage>
        <taxon>Eukaryota</taxon>
        <taxon>Sar</taxon>
        <taxon>Stramenopiles</taxon>
        <taxon>Oomycota</taxon>
        <taxon>Peronosporomycetes</taxon>
        <taxon>Peronosporales</taxon>
        <taxon>Peronosporaceae</taxon>
        <taxon>Peronospora</taxon>
    </lineage>
</organism>